<dbReference type="AlphaFoldDB" id="A0A9W8TQC5"/>
<feature type="compositionally biased region" description="Basic and acidic residues" evidence="1">
    <location>
        <begin position="13"/>
        <end position="24"/>
    </location>
</feature>
<proteinExistence type="predicted"/>
<dbReference type="Proteomes" id="UP001148614">
    <property type="component" value="Unassembled WGS sequence"/>
</dbReference>
<accession>A0A9W8TQC5</accession>
<evidence type="ECO:0000313" key="2">
    <source>
        <dbReference type="EMBL" id="KAJ3578124.1"/>
    </source>
</evidence>
<comment type="caution">
    <text evidence="2">The sequence shown here is derived from an EMBL/GenBank/DDBJ whole genome shotgun (WGS) entry which is preliminary data.</text>
</comment>
<name>A0A9W8TQC5_9PEZI</name>
<dbReference type="EMBL" id="JANPWZ010000256">
    <property type="protein sequence ID" value="KAJ3578124.1"/>
    <property type="molecule type" value="Genomic_DNA"/>
</dbReference>
<protein>
    <submittedName>
        <fullName evidence="2">Uncharacterized protein</fullName>
    </submittedName>
</protein>
<gene>
    <name evidence="2" type="ORF">NPX13_g2443</name>
</gene>
<feature type="region of interest" description="Disordered" evidence="1">
    <location>
        <begin position="1"/>
        <end position="28"/>
    </location>
</feature>
<organism evidence="2 3">
    <name type="scientific">Xylaria arbuscula</name>
    <dbReference type="NCBI Taxonomy" id="114810"/>
    <lineage>
        <taxon>Eukaryota</taxon>
        <taxon>Fungi</taxon>
        <taxon>Dikarya</taxon>
        <taxon>Ascomycota</taxon>
        <taxon>Pezizomycotina</taxon>
        <taxon>Sordariomycetes</taxon>
        <taxon>Xylariomycetidae</taxon>
        <taxon>Xylariales</taxon>
        <taxon>Xylariaceae</taxon>
        <taxon>Xylaria</taxon>
    </lineage>
</organism>
<reference evidence="2" key="1">
    <citation type="submission" date="2022-07" db="EMBL/GenBank/DDBJ databases">
        <title>Genome Sequence of Xylaria arbuscula.</title>
        <authorList>
            <person name="Buettner E."/>
        </authorList>
    </citation>
    <scope>NUCLEOTIDE SEQUENCE</scope>
    <source>
        <strain evidence="2">VT107</strain>
    </source>
</reference>
<evidence type="ECO:0000313" key="3">
    <source>
        <dbReference type="Proteomes" id="UP001148614"/>
    </source>
</evidence>
<sequence length="124" mass="13099">MPGLGQGSTPRSADFHKASSRTEEAGALMQSIRVTEANGCNILAGESLRSPLGSASQERGHGRATNILEQPRILCMSQTEADGLQQLQKAIAEVLNTSRLISNSMGAILGRSRNSAALEMGTFE</sequence>
<evidence type="ECO:0000256" key="1">
    <source>
        <dbReference type="SAM" id="MobiDB-lite"/>
    </source>
</evidence>
<keyword evidence="3" id="KW-1185">Reference proteome</keyword>